<dbReference type="PANTHER" id="PTHR30521">
    <property type="entry name" value="DEFERROCHELATASE/PEROXIDASE"/>
    <property type="match status" value="1"/>
</dbReference>
<evidence type="ECO:0000256" key="4">
    <source>
        <dbReference type="ARBA" id="ARBA00023002"/>
    </source>
</evidence>
<reference evidence="7 8" key="1">
    <citation type="submission" date="2017-06" db="EMBL/GenBank/DDBJ databases">
        <title>Complete genome of Francisella halioticida.</title>
        <authorList>
            <person name="Sjodin A."/>
        </authorList>
    </citation>
    <scope>NUCLEOTIDE SEQUENCE [LARGE SCALE GENOMIC DNA]</scope>
    <source>
        <strain evidence="7 8">DSM 23729</strain>
    </source>
</reference>
<keyword evidence="5" id="KW-0408">Iron</keyword>
<dbReference type="SUPFAM" id="SSF54909">
    <property type="entry name" value="Dimeric alpha+beta barrel"/>
    <property type="match status" value="1"/>
</dbReference>
<accession>A0ABN5B150</accession>
<evidence type="ECO:0000256" key="2">
    <source>
        <dbReference type="ARBA" id="ARBA00022559"/>
    </source>
</evidence>
<protein>
    <submittedName>
        <fullName evidence="7">Peroxidase</fullName>
    </submittedName>
</protein>
<dbReference type="NCBIfam" id="TIGR01413">
    <property type="entry name" value="Dyp_perox_fam"/>
    <property type="match status" value="1"/>
</dbReference>
<dbReference type="Pfam" id="PF20628">
    <property type="entry name" value="Dyp_perox_C"/>
    <property type="match status" value="1"/>
</dbReference>
<name>A0ABN5B150_9GAMM</name>
<dbReference type="Proteomes" id="UP000249910">
    <property type="component" value="Chromosome"/>
</dbReference>
<dbReference type="PANTHER" id="PTHR30521:SF0">
    <property type="entry name" value="DYP-TYPE PEROXIDASE FAMILY PROTEIN"/>
    <property type="match status" value="1"/>
</dbReference>
<evidence type="ECO:0000256" key="1">
    <source>
        <dbReference type="ARBA" id="ARBA00001970"/>
    </source>
</evidence>
<evidence type="ECO:0000313" key="8">
    <source>
        <dbReference type="Proteomes" id="UP000249910"/>
    </source>
</evidence>
<feature type="domain" description="Dyp-type peroxidase C-terminal" evidence="6">
    <location>
        <begin position="127"/>
        <end position="282"/>
    </location>
</feature>
<dbReference type="GO" id="GO:0004601">
    <property type="term" value="F:peroxidase activity"/>
    <property type="evidence" value="ECO:0007669"/>
    <property type="project" value="UniProtKB-KW"/>
</dbReference>
<sequence length="293" mass="33486">MQIIKYQLGIVENLPSSAKYMMFNLKKGVDIKFGLKVLQRFVDGKSAVAGFGGDLLEMFNIPKDENYQRAKFNNERMSDNDGYDLVLWLRNDDMGELFHNAANIRKALSDYFSFEKNISSYIYHGKYDLSGFEDGIENPKGEEEVPAAIAMDGSLEGSSFWVLQQWLHDFDWLNSASQTRKEECIGRSLDDSHQFKNLKDFAHVKRSAKENFEPEALLLRKSMPWSDDSLEGGFMFSAFAPSFRSFNLQMGNMLGGNDGIIDGVFKFSKIIQTSYLWCPPFKKGRLDISLLRC</sequence>
<keyword evidence="8" id="KW-1185">Reference proteome</keyword>
<gene>
    <name evidence="7" type="ORF">CDV26_10655</name>
</gene>
<dbReference type="InterPro" id="IPR011008">
    <property type="entry name" value="Dimeric_a/b-barrel"/>
</dbReference>
<evidence type="ECO:0000313" key="7">
    <source>
        <dbReference type="EMBL" id="ASG68777.1"/>
    </source>
</evidence>
<dbReference type="PROSITE" id="PS51404">
    <property type="entry name" value="DYP_PEROXIDASE"/>
    <property type="match status" value="1"/>
</dbReference>
<dbReference type="InterPro" id="IPR048328">
    <property type="entry name" value="Dyp_perox_C"/>
</dbReference>
<keyword evidence="2 7" id="KW-0575">Peroxidase</keyword>
<dbReference type="InterPro" id="IPR006314">
    <property type="entry name" value="Dyp_peroxidase"/>
</dbReference>
<proteinExistence type="predicted"/>
<keyword evidence="4" id="KW-0560">Oxidoreductase</keyword>
<evidence type="ECO:0000256" key="5">
    <source>
        <dbReference type="ARBA" id="ARBA00023004"/>
    </source>
</evidence>
<dbReference type="EMBL" id="CP022132">
    <property type="protein sequence ID" value="ASG68777.1"/>
    <property type="molecule type" value="Genomic_DNA"/>
</dbReference>
<evidence type="ECO:0000256" key="3">
    <source>
        <dbReference type="ARBA" id="ARBA00022723"/>
    </source>
</evidence>
<evidence type="ECO:0000259" key="6">
    <source>
        <dbReference type="Pfam" id="PF20628"/>
    </source>
</evidence>
<keyword evidence="3" id="KW-0479">Metal-binding</keyword>
<dbReference type="RefSeq" id="WP_088773243.1">
    <property type="nucleotide sequence ID" value="NZ_AP023082.1"/>
</dbReference>
<comment type="cofactor">
    <cofactor evidence="1">
        <name>heme b</name>
        <dbReference type="ChEBI" id="CHEBI:60344"/>
    </cofactor>
</comment>
<organism evidence="7 8">
    <name type="scientific">Francisella halioticida</name>
    <dbReference type="NCBI Taxonomy" id="549298"/>
    <lineage>
        <taxon>Bacteria</taxon>
        <taxon>Pseudomonadati</taxon>
        <taxon>Pseudomonadota</taxon>
        <taxon>Gammaproteobacteria</taxon>
        <taxon>Thiotrichales</taxon>
        <taxon>Francisellaceae</taxon>
        <taxon>Francisella</taxon>
    </lineage>
</organism>